<dbReference type="SMART" id="SM00838">
    <property type="entry name" value="EFG_C"/>
    <property type="match status" value="1"/>
</dbReference>
<feature type="region of interest" description="Disordered" evidence="14">
    <location>
        <begin position="814"/>
        <end position="835"/>
    </location>
</feature>
<dbReference type="Gene3D" id="4.10.950.10">
    <property type="entry name" value="Ribosomal protein L2, domain 3"/>
    <property type="match status" value="1"/>
</dbReference>
<protein>
    <recommendedName>
        <fullName evidence="13">Elongation factor G, mitochondrial</fullName>
        <shortName evidence="13">EF-Gmt</shortName>
    </recommendedName>
    <alternativeName>
        <fullName evidence="13">Elongation factor G 1, mitochondrial</fullName>
        <shortName evidence="13">mEF-G 1</shortName>
    </alternativeName>
    <alternativeName>
        <fullName evidence="13">Elongation factor G1</fullName>
    </alternativeName>
</protein>
<evidence type="ECO:0000256" key="5">
    <source>
        <dbReference type="ARBA" id="ARBA00010745"/>
    </source>
</evidence>
<dbReference type="SUPFAM" id="SSF47973">
    <property type="entry name" value="Ribosomal protein S7"/>
    <property type="match status" value="1"/>
</dbReference>
<dbReference type="InterPro" id="IPR005324">
    <property type="entry name" value="Ribosomal_uS5_C"/>
</dbReference>
<dbReference type="GO" id="GO:0015934">
    <property type="term" value="C:large ribosomal subunit"/>
    <property type="evidence" value="ECO:0007669"/>
    <property type="project" value="InterPro"/>
</dbReference>
<dbReference type="AlphaFoldDB" id="A0A3S0Z8C2"/>
<dbReference type="InterPro" id="IPR005517">
    <property type="entry name" value="Transl_elong_EFG/EF2_IV"/>
</dbReference>
<dbReference type="SMART" id="SM01382">
    <property type="entry name" value="Ribosomal_L2_C"/>
    <property type="match status" value="1"/>
</dbReference>
<comment type="similarity">
    <text evidence="2">Belongs to the TRAFAC class translation factor GTPase superfamily. Classic translation factor GTPase family. EF-G/EF-2 subfamily.</text>
</comment>
<dbReference type="SUPFAM" id="SSF54189">
    <property type="entry name" value="Ribosomal proteins S24e, L23 and L15e"/>
    <property type="match status" value="1"/>
</dbReference>
<dbReference type="GO" id="GO:0005525">
    <property type="term" value="F:GTP binding"/>
    <property type="evidence" value="ECO:0007669"/>
    <property type="project" value="UniProtKB-UniRule"/>
</dbReference>
<dbReference type="SUPFAM" id="SSF50104">
    <property type="entry name" value="Translation proteins SH3-like domain"/>
    <property type="match status" value="1"/>
</dbReference>
<dbReference type="InterPro" id="IPR009000">
    <property type="entry name" value="Transl_B-barrel_sf"/>
</dbReference>
<dbReference type="InterPro" id="IPR019972">
    <property type="entry name" value="Ribosomal_uL14_CS"/>
</dbReference>
<comment type="pathway">
    <text evidence="13">Protein biosynthesis; polypeptide chain elongation.</text>
</comment>
<dbReference type="Proteomes" id="UP000271974">
    <property type="component" value="Unassembled WGS sequence"/>
</dbReference>
<dbReference type="InterPro" id="IPR022671">
    <property type="entry name" value="Ribosomal_uL2_CS"/>
</dbReference>
<dbReference type="EMBL" id="RQTK01001803">
    <property type="protein sequence ID" value="RUS69159.1"/>
    <property type="molecule type" value="Genomic_DNA"/>
</dbReference>
<dbReference type="Gene3D" id="3.90.930.12">
    <property type="entry name" value="Ribosomal protein L6, alpha-beta domain"/>
    <property type="match status" value="1"/>
</dbReference>
<evidence type="ECO:0000256" key="13">
    <source>
        <dbReference type="HAMAP-Rule" id="MF_03061"/>
    </source>
</evidence>
<dbReference type="InterPro" id="IPR047872">
    <property type="entry name" value="EFG_IV"/>
</dbReference>
<dbReference type="InterPro" id="IPR005225">
    <property type="entry name" value="Small_GTP-bd"/>
</dbReference>
<evidence type="ECO:0000256" key="12">
    <source>
        <dbReference type="ARBA" id="ARBA00023274"/>
    </source>
</evidence>
<dbReference type="OrthoDB" id="198619at2759"/>
<dbReference type="Pfam" id="PF00238">
    <property type="entry name" value="Ribosomal_L14"/>
    <property type="match status" value="1"/>
</dbReference>
<dbReference type="Pfam" id="PF03764">
    <property type="entry name" value="EFG_IV"/>
    <property type="match status" value="1"/>
</dbReference>
<dbReference type="SUPFAM" id="SSF50447">
    <property type="entry name" value="Translation proteins"/>
    <property type="match status" value="2"/>
</dbReference>
<keyword evidence="10" id="KW-0689">Ribosomal protein</keyword>
<comment type="caution">
    <text evidence="16">The sequence shown here is derived from an EMBL/GenBank/DDBJ whole genome shotgun (WGS) entry which is preliminary data.</text>
</comment>
<dbReference type="PANTHER" id="PTHR43261">
    <property type="entry name" value="TRANSLATION ELONGATION FACTOR G-RELATED"/>
    <property type="match status" value="1"/>
</dbReference>
<reference evidence="16 17" key="1">
    <citation type="submission" date="2019-01" db="EMBL/GenBank/DDBJ databases">
        <title>A draft genome assembly of the solar-powered sea slug Elysia chlorotica.</title>
        <authorList>
            <person name="Cai H."/>
            <person name="Li Q."/>
            <person name="Fang X."/>
            <person name="Li J."/>
            <person name="Curtis N.E."/>
            <person name="Altenburger A."/>
            <person name="Shibata T."/>
            <person name="Feng M."/>
            <person name="Maeda T."/>
            <person name="Schwartz J.A."/>
            <person name="Shigenobu S."/>
            <person name="Lundholm N."/>
            <person name="Nishiyama T."/>
            <person name="Yang H."/>
            <person name="Hasebe M."/>
            <person name="Li S."/>
            <person name="Pierce S.K."/>
            <person name="Wang J."/>
        </authorList>
    </citation>
    <scope>NUCLEOTIDE SEQUENCE [LARGE SCALE GENOMIC DNA]</scope>
    <source>
        <strain evidence="16">EC2010</strain>
        <tissue evidence="16">Whole organism of an adult</tissue>
    </source>
</reference>
<dbReference type="Gene3D" id="3.30.230.10">
    <property type="match status" value="2"/>
</dbReference>
<comment type="subcellular location">
    <subcellularLocation>
        <location evidence="13">Mitochondrion</location>
    </subcellularLocation>
</comment>
<dbReference type="FunFam" id="3.40.50.300:FF:000029">
    <property type="entry name" value="Elongation factor G"/>
    <property type="match status" value="1"/>
</dbReference>
<dbReference type="CDD" id="cd01434">
    <property type="entry name" value="EFG_mtEFG1_IV"/>
    <property type="match status" value="1"/>
</dbReference>
<dbReference type="NCBIfam" id="TIGR00484">
    <property type="entry name" value="EF-G"/>
    <property type="match status" value="1"/>
</dbReference>
<keyword evidence="13" id="KW-0496">Mitochondrion</keyword>
<feature type="domain" description="Tr-type G" evidence="15">
    <location>
        <begin position="45"/>
        <end position="327"/>
    </location>
</feature>
<dbReference type="FunFam" id="3.30.230.10:FF:000003">
    <property type="entry name" value="Elongation factor G"/>
    <property type="match status" value="1"/>
</dbReference>
<evidence type="ECO:0000256" key="10">
    <source>
        <dbReference type="ARBA" id="ARBA00022980"/>
    </source>
</evidence>
<dbReference type="Pfam" id="PF00189">
    <property type="entry name" value="Ribosomal_S3_C"/>
    <property type="match status" value="1"/>
</dbReference>
<keyword evidence="8 13" id="KW-0251">Elongation factor</keyword>
<dbReference type="GO" id="GO:0019843">
    <property type="term" value="F:rRNA binding"/>
    <property type="evidence" value="ECO:0007669"/>
    <property type="project" value="InterPro"/>
</dbReference>
<dbReference type="InterPro" id="IPR020568">
    <property type="entry name" value="Ribosomal_Su5_D2-typ_SF"/>
</dbReference>
<dbReference type="NCBIfam" id="NF009381">
    <property type="entry name" value="PRK12740.1-5"/>
    <property type="match status" value="1"/>
</dbReference>
<dbReference type="CDD" id="cd00337">
    <property type="entry name" value="Ribosomal_uL14"/>
    <property type="match status" value="1"/>
</dbReference>
<dbReference type="GO" id="GO:0003735">
    <property type="term" value="F:structural constituent of ribosome"/>
    <property type="evidence" value="ECO:0007669"/>
    <property type="project" value="InterPro"/>
</dbReference>
<dbReference type="GO" id="GO:0070125">
    <property type="term" value="P:mitochondrial translational elongation"/>
    <property type="evidence" value="ECO:0007669"/>
    <property type="project" value="UniProtKB-UniRule"/>
</dbReference>
<dbReference type="GO" id="GO:0003746">
    <property type="term" value="F:translation elongation factor activity"/>
    <property type="evidence" value="ECO:0007669"/>
    <property type="project" value="UniProtKB-UniRule"/>
</dbReference>
<dbReference type="CDD" id="cd03713">
    <property type="entry name" value="EFG_mtEFG_C"/>
    <property type="match status" value="1"/>
</dbReference>
<sequence length="1137" mass="124565">MVEVKSRRVGGATYQVPVEVRPERRQTVGMRWIIDAARKRKESTMADRVAAELMEAVEGKTTTTERILFYTGLSHKIGEVHDGAATMDWMEQEQERGITITSAATTTFWSGMDKQFPEHRINIIDTPGHVDFTIEVERSLRVLDGAVVVFCGSSGVEPQSETVWRQANRYGVPRIVFVNKMDRAGADFEKVCSQIKNRLKATVVPVQLNIGAEEEFKGVVDLVKMKAIMWNEEDMGLTYELVDIPADLQDRAEELRMEMIEAAAEASEEMMEKYLEGEDLTEEEIHAGLRKRVINNEIVLAFCGSAFKNKGVQAVLDGVIRYLPAPNQVEAIKCETEDGEPASRESSDTEPFSALAFKLATDPFVGNLTFVRVYSGVIKSGDAVYNSVKGKKERIGRIVQMHANKREEIKEVRAGDIAACIGLKSVTTGDTLCDPDNTVILERMEFPEPVISVAVEPKTKADQEKMGIALGKLAAEDPSFRVKTDEESGQTIISGMGELHLDILVDRMRREFKVEANVGNPQVAYRETIRASVEQESKFVRQSGGRGQYGHVHVKFEPLDEKDADGVAKVYEFVDQIVGGVVPKEYVGSVSKGIEEQMTNGVLAGYPMIGVKATLFDGSYHDVDSNEMAFKIAGSLALKEAAKKAKACILEPIMKVEVVTPEDYLGDVMGDLNRRRGIIEGMDENPSGHYAKAGVEPGRGLWEFRVEADHGFEVGASMDVAMFEAGQKVDVRGVSKGKGFQGGIKRHNFAMQDATHDAHSTIVFQVARVATKQDVKDAVEQLFEVKVDSVNILNVKGKAGATRWRGIRPTVRGVAMNPVDHPHGGGEGRTSGGRHPINIEEIRKPEMDAKLVADSVAQQLEKRVMFRRAMKKAMQGAMKSGAKGIKVMPGRVLYEITGVKEELAREAFARAAAKLPVSTTFVEKQVIYASIGDVIKVTVKEAAPRGKAKKGSVYDAVVVRTAKGVRRKDGSKVRFDGNAAVLLNANGQPMGTRIFGPVTRELRNEKFMKIVSLAPEGITAETPVPTEIVLKGADKEVLGKVAADIREYRKPEPYKVMANHGASKVYMQPASKGTGIIAGGAMRSVFEVVGVHNVLAKTYGSTNPVNVVRATIAGLAKLNSPEQIADKRGLSVEEIQE</sequence>
<dbReference type="PROSITE" id="PS00301">
    <property type="entry name" value="G_TR_1"/>
    <property type="match status" value="1"/>
</dbReference>
<dbReference type="CDD" id="cd16262">
    <property type="entry name" value="EFG_III"/>
    <property type="match status" value="1"/>
</dbReference>
<dbReference type="SMART" id="SM01374">
    <property type="entry name" value="Ribosomal_L14"/>
    <property type="match status" value="1"/>
</dbReference>
<comment type="similarity">
    <text evidence="1">Belongs to the universal ribosomal protein uL2 family.</text>
</comment>
<keyword evidence="12" id="KW-0687">Ribonucleoprotein</keyword>
<dbReference type="NCBIfam" id="TIGR00231">
    <property type="entry name" value="small_GTP"/>
    <property type="match status" value="1"/>
</dbReference>
<dbReference type="Pfam" id="PF00009">
    <property type="entry name" value="GTP_EFTU"/>
    <property type="match status" value="1"/>
</dbReference>
<evidence type="ECO:0000256" key="2">
    <source>
        <dbReference type="ARBA" id="ARBA00005870"/>
    </source>
</evidence>
<dbReference type="InterPro" id="IPR012678">
    <property type="entry name" value="Ribosomal_uL23/eL15/eS24_sf"/>
</dbReference>
<dbReference type="InterPro" id="IPR008991">
    <property type="entry name" value="Translation_prot_SH3-like_sf"/>
</dbReference>
<comment type="similarity">
    <text evidence="3">Belongs to the universal ribosomal protein uS7 family.</text>
</comment>
<dbReference type="InterPro" id="IPR005745">
    <property type="entry name" value="Ribosomal_uL14_bac-type"/>
</dbReference>
<dbReference type="Gene3D" id="3.30.70.870">
    <property type="entry name" value="Elongation Factor G (Translational Gtpase), domain 3"/>
    <property type="match status" value="1"/>
</dbReference>
<dbReference type="SUPFAM" id="SSF54211">
    <property type="entry name" value="Ribosomal protein S5 domain 2-like"/>
    <property type="match status" value="2"/>
</dbReference>
<dbReference type="Pfam" id="PF00679">
    <property type="entry name" value="EFG_C"/>
    <property type="match status" value="1"/>
</dbReference>
<evidence type="ECO:0000256" key="1">
    <source>
        <dbReference type="ARBA" id="ARBA00005636"/>
    </source>
</evidence>
<dbReference type="NCBIfam" id="TIGR01067">
    <property type="entry name" value="rplN_bact"/>
    <property type="match status" value="1"/>
</dbReference>
<evidence type="ECO:0000313" key="17">
    <source>
        <dbReference type="Proteomes" id="UP000271974"/>
    </source>
</evidence>
<comment type="caution">
    <text evidence="13">Lacks conserved residue(s) required for the propagation of feature annotation.</text>
</comment>
<dbReference type="InterPro" id="IPR022669">
    <property type="entry name" value="Ribosomal_uL2_C"/>
</dbReference>
<dbReference type="InterPro" id="IPR036789">
    <property type="entry name" value="Ribosomal_uL6-like_a/b-dom_sf"/>
</dbReference>
<dbReference type="GO" id="GO:0032790">
    <property type="term" value="P:ribosome disassembly"/>
    <property type="evidence" value="ECO:0007669"/>
    <property type="project" value="TreeGrafter"/>
</dbReference>
<dbReference type="SMART" id="SM00889">
    <property type="entry name" value="EFG_IV"/>
    <property type="match status" value="1"/>
</dbReference>
<evidence type="ECO:0000259" key="15">
    <source>
        <dbReference type="PROSITE" id="PS51722"/>
    </source>
</evidence>
<comment type="similarity">
    <text evidence="4">Belongs to the universal ribosomal protein uS5 family.</text>
</comment>
<dbReference type="InterPro" id="IPR000795">
    <property type="entry name" value="T_Tr_GTP-bd_dom"/>
</dbReference>
<proteinExistence type="inferred from homology"/>
<dbReference type="PROSITE" id="PS51722">
    <property type="entry name" value="G_TR_2"/>
    <property type="match status" value="1"/>
</dbReference>
<dbReference type="PROSITE" id="PS00467">
    <property type="entry name" value="RIBOSOMAL_L2"/>
    <property type="match status" value="1"/>
</dbReference>
<dbReference type="SUPFAM" id="SSF54821">
    <property type="entry name" value="Ribosomal protein S3 C-terminal domain"/>
    <property type="match status" value="1"/>
</dbReference>
<dbReference type="CDD" id="cd01886">
    <property type="entry name" value="EF-G"/>
    <property type="match status" value="1"/>
</dbReference>
<dbReference type="Pfam" id="PF03947">
    <property type="entry name" value="Ribosomal_L2_C"/>
    <property type="match status" value="1"/>
</dbReference>
<dbReference type="Pfam" id="PF03144">
    <property type="entry name" value="GTP_EFTU_D2"/>
    <property type="match status" value="1"/>
</dbReference>
<keyword evidence="9 13" id="KW-0648">Protein biosynthesis</keyword>
<comment type="function">
    <text evidence="13">Mitochondrial GTPase that catalyzes the GTP-dependent ribosomal translocation step during translation elongation. During this step, the ribosome changes from the pre-translocational (PRE) to the post-translocational (POST) state as the newly formed A-site-bound peptidyl-tRNA and P-site-bound deacylated tRNA move to the P and E sites, respectively. Catalyzes the coordinated movement of the two tRNA molecules, the mRNA and conformational changes in the ribosome.</text>
</comment>
<dbReference type="InterPro" id="IPR036853">
    <property type="entry name" value="Ribosomal_uL14_sf"/>
</dbReference>
<dbReference type="InterPro" id="IPR019926">
    <property type="entry name" value="Ribosomal_uL3_CS"/>
</dbReference>
<dbReference type="InterPro" id="IPR035649">
    <property type="entry name" value="EFG_V"/>
</dbReference>
<dbReference type="PANTHER" id="PTHR43261:SF1">
    <property type="entry name" value="RIBOSOME-RELEASING FACTOR 2, MITOCHONDRIAL"/>
    <property type="match status" value="1"/>
</dbReference>
<evidence type="ECO:0000256" key="9">
    <source>
        <dbReference type="ARBA" id="ARBA00022917"/>
    </source>
</evidence>
<dbReference type="InterPro" id="IPR014721">
    <property type="entry name" value="Ribsml_uS5_D2-typ_fold_subgr"/>
</dbReference>
<dbReference type="InterPro" id="IPR000640">
    <property type="entry name" value="EFG_V-like"/>
</dbReference>
<comment type="similarity">
    <text evidence="5">Belongs to the universal ribosomal protein uL14 family.</text>
</comment>
<dbReference type="FunFam" id="2.40.30.10:FF:000006">
    <property type="entry name" value="Elongation factor G"/>
    <property type="match status" value="1"/>
</dbReference>
<dbReference type="FunFam" id="3.30.230.10:FF:000002">
    <property type="entry name" value="30S ribosomal protein S5"/>
    <property type="match status" value="1"/>
</dbReference>
<dbReference type="HAMAP" id="MF_00054_B">
    <property type="entry name" value="EF_G_EF_2_B"/>
    <property type="match status" value="1"/>
</dbReference>
<dbReference type="InterPro" id="IPR004161">
    <property type="entry name" value="EFTu-like_2"/>
</dbReference>
<dbReference type="SUPFAM" id="SSF50193">
    <property type="entry name" value="Ribosomal protein L14"/>
    <property type="match status" value="1"/>
</dbReference>
<evidence type="ECO:0000256" key="14">
    <source>
        <dbReference type="SAM" id="MobiDB-lite"/>
    </source>
</evidence>
<dbReference type="InterPro" id="IPR027417">
    <property type="entry name" value="P-loop_NTPase"/>
</dbReference>
<dbReference type="Gene3D" id="2.40.30.10">
    <property type="entry name" value="Translation factors"/>
    <property type="match status" value="1"/>
</dbReference>
<dbReference type="HAMAP" id="MF_01367">
    <property type="entry name" value="Ribosomal_uL14"/>
    <property type="match status" value="1"/>
</dbReference>
<dbReference type="Pfam" id="PF03719">
    <property type="entry name" value="Ribosomal_S5_C"/>
    <property type="match status" value="1"/>
</dbReference>
<evidence type="ECO:0000313" key="16">
    <source>
        <dbReference type="EMBL" id="RUS69159.1"/>
    </source>
</evidence>
<dbReference type="Gene3D" id="3.90.1170.10">
    <property type="entry name" value="Ribosomal protein L10e/L16"/>
    <property type="match status" value="1"/>
</dbReference>
<name>A0A3S0Z8C2_ELYCH</name>
<dbReference type="PROSITE" id="PS00049">
    <property type="entry name" value="RIBOSOMAL_L14"/>
    <property type="match status" value="1"/>
</dbReference>
<evidence type="ECO:0000256" key="11">
    <source>
        <dbReference type="ARBA" id="ARBA00023134"/>
    </source>
</evidence>
<evidence type="ECO:0000256" key="3">
    <source>
        <dbReference type="ARBA" id="ARBA00007151"/>
    </source>
</evidence>
<dbReference type="PRINTS" id="PR00315">
    <property type="entry name" value="ELONGATNFCT"/>
</dbReference>
<keyword evidence="11 13" id="KW-0342">GTP-binding</keyword>
<dbReference type="UniPathway" id="UPA00345"/>
<dbReference type="STRING" id="188477.A0A3S0Z8C2"/>
<dbReference type="SUPFAM" id="SSF54686">
    <property type="entry name" value="Ribosomal protein L16p/L10e"/>
    <property type="match status" value="1"/>
</dbReference>
<dbReference type="GO" id="GO:0003924">
    <property type="term" value="F:GTPase activity"/>
    <property type="evidence" value="ECO:0007669"/>
    <property type="project" value="UniProtKB-UniRule"/>
</dbReference>
<dbReference type="Pfam" id="PF14492">
    <property type="entry name" value="EFG_III"/>
    <property type="match status" value="1"/>
</dbReference>
<dbReference type="SUPFAM" id="SSF56053">
    <property type="entry name" value="Ribosomal protein L6"/>
    <property type="match status" value="1"/>
</dbReference>
<comment type="similarity">
    <text evidence="6">Belongs to the universal ribosomal protein uS3 family.</text>
</comment>
<dbReference type="PROSITE" id="PS00474">
    <property type="entry name" value="RIBOSOMAL_L3"/>
    <property type="match status" value="1"/>
</dbReference>
<comment type="similarity">
    <text evidence="13">Belongs to the GTP-binding elongation factor family. EF-G/EF-2 subfamily.</text>
</comment>
<gene>
    <name evidence="16" type="ORF">EGW08_023087</name>
</gene>
<dbReference type="Gene3D" id="3.40.50.300">
    <property type="entry name" value="P-loop containing nucleotide triphosphate hydrolases"/>
    <property type="match status" value="1"/>
</dbReference>
<dbReference type="InterPro" id="IPR004540">
    <property type="entry name" value="Transl_elong_EFG/EF2"/>
</dbReference>
<organism evidence="16 17">
    <name type="scientific">Elysia chlorotica</name>
    <name type="common">Eastern emerald elysia</name>
    <name type="synonym">Sea slug</name>
    <dbReference type="NCBI Taxonomy" id="188477"/>
    <lineage>
        <taxon>Eukaryota</taxon>
        <taxon>Metazoa</taxon>
        <taxon>Spiralia</taxon>
        <taxon>Lophotrochozoa</taxon>
        <taxon>Mollusca</taxon>
        <taxon>Gastropoda</taxon>
        <taxon>Heterobranchia</taxon>
        <taxon>Euthyneura</taxon>
        <taxon>Panpulmonata</taxon>
        <taxon>Sacoglossa</taxon>
        <taxon>Placobranchoidea</taxon>
        <taxon>Plakobranchidae</taxon>
        <taxon>Elysia</taxon>
    </lineage>
</organism>
<evidence type="ECO:0000256" key="8">
    <source>
        <dbReference type="ARBA" id="ARBA00022768"/>
    </source>
</evidence>
<accession>A0A3S0Z8C2</accession>
<dbReference type="GO" id="GO:0005739">
    <property type="term" value="C:mitochondrion"/>
    <property type="evidence" value="ECO:0007669"/>
    <property type="project" value="UniProtKB-SubCell"/>
</dbReference>
<dbReference type="InterPro" id="IPR014726">
    <property type="entry name" value="Ribosomal_uL2_dom3"/>
</dbReference>
<evidence type="ECO:0000256" key="7">
    <source>
        <dbReference type="ARBA" id="ARBA00022741"/>
    </source>
</evidence>
<dbReference type="InterPro" id="IPR001351">
    <property type="entry name" value="Ribosomal_uS3_C"/>
</dbReference>
<dbReference type="SUPFAM" id="SSF54980">
    <property type="entry name" value="EF-G C-terminal domain-like"/>
    <property type="match status" value="1"/>
</dbReference>
<dbReference type="FunFam" id="3.30.70.870:FF:000001">
    <property type="entry name" value="Elongation factor G"/>
    <property type="match status" value="1"/>
</dbReference>
<evidence type="ECO:0000256" key="4">
    <source>
        <dbReference type="ARBA" id="ARBA00008945"/>
    </source>
</evidence>
<keyword evidence="7 13" id="KW-0547">Nucleotide-binding</keyword>
<keyword evidence="17" id="KW-1185">Reference proteome</keyword>
<dbReference type="InterPro" id="IPR036920">
    <property type="entry name" value="Ribosomal_uL16_sf"/>
</dbReference>
<dbReference type="Gene3D" id="3.30.70.240">
    <property type="match status" value="1"/>
</dbReference>
<dbReference type="InterPro" id="IPR036419">
    <property type="entry name" value="Ribosomal_S3_C_sf"/>
</dbReference>
<feature type="binding site" evidence="13">
    <location>
        <begin position="179"/>
        <end position="182"/>
    </location>
    <ligand>
        <name>GTP</name>
        <dbReference type="ChEBI" id="CHEBI:37565"/>
    </ligand>
</feature>
<dbReference type="SUPFAM" id="SSF52540">
    <property type="entry name" value="P-loop containing nucleoside triphosphate hydrolases"/>
    <property type="match status" value="1"/>
</dbReference>
<dbReference type="InterPro" id="IPR031157">
    <property type="entry name" value="G_TR_CS"/>
</dbReference>
<dbReference type="InterPro" id="IPR009022">
    <property type="entry name" value="EFG_III"/>
</dbReference>
<dbReference type="Gene3D" id="2.40.150.20">
    <property type="entry name" value="Ribosomal protein L14"/>
    <property type="match status" value="1"/>
</dbReference>
<dbReference type="InterPro" id="IPR000218">
    <property type="entry name" value="Ribosomal_uL14"/>
</dbReference>
<dbReference type="InterPro" id="IPR035647">
    <property type="entry name" value="EFG_III/V"/>
</dbReference>
<feature type="binding site" evidence="13">
    <location>
        <begin position="125"/>
        <end position="129"/>
    </location>
    <ligand>
        <name>GTP</name>
        <dbReference type="ChEBI" id="CHEBI:37565"/>
    </ligand>
</feature>
<dbReference type="CDD" id="cd04088">
    <property type="entry name" value="EFG_mtEFG_II"/>
    <property type="match status" value="1"/>
</dbReference>
<dbReference type="InterPro" id="IPR041095">
    <property type="entry name" value="EFG_II"/>
</dbReference>
<dbReference type="InterPro" id="IPR036823">
    <property type="entry name" value="Ribosomal_uS7_dom_sf"/>
</dbReference>
<evidence type="ECO:0000256" key="6">
    <source>
        <dbReference type="ARBA" id="ARBA00010761"/>
    </source>
</evidence>